<evidence type="ECO:0000313" key="3">
    <source>
        <dbReference type="Proteomes" id="UP000593833"/>
    </source>
</evidence>
<dbReference type="EMBL" id="CP063233">
    <property type="protein sequence ID" value="QOU03304.1"/>
    <property type="molecule type" value="Genomic_DNA"/>
</dbReference>
<sequence>MRKILIALSLVIPSLLLPGCSAVSTFDKYATLRFYEFSRTDIKYSHFDGESGMLSSNPNFRNTMLPARIADNNQWIDFTDDMGQVYKTFGNTLHRDTFPAGLEPIKEFVAWSQLPPMQRLIMRDTLNAKPEFTSINARLVLERGTNEPLLVFTGSSLPWETAPQYAIDKVNAVRMLVNARIWYEILK</sequence>
<evidence type="ECO:0000256" key="1">
    <source>
        <dbReference type="SAM" id="SignalP"/>
    </source>
</evidence>
<evidence type="ECO:0008006" key="4">
    <source>
        <dbReference type="Google" id="ProtNLM"/>
    </source>
</evidence>
<feature type="signal peptide" evidence="1">
    <location>
        <begin position="1"/>
        <end position="22"/>
    </location>
</feature>
<dbReference type="AlphaFoldDB" id="A0A7M2J2Z9"/>
<feature type="chain" id="PRO_5031360308" description="Lipoprotein" evidence="1">
    <location>
        <begin position="23"/>
        <end position="187"/>
    </location>
</feature>
<dbReference type="RefSeq" id="WP_102623997.1">
    <property type="nucleotide sequence ID" value="NZ_CP063233.1"/>
</dbReference>
<gene>
    <name evidence="2" type="ORF">IM720_21665</name>
</gene>
<keyword evidence="1" id="KW-0732">Signal</keyword>
<protein>
    <recommendedName>
        <fullName evidence="4">Lipoprotein</fullName>
    </recommendedName>
</protein>
<reference evidence="2 3" key="1">
    <citation type="submission" date="2020-10" db="EMBL/GenBank/DDBJ databases">
        <title>Complete genome sequence of a novel Pseudomonas fluorescens strain isolated from the flower of kumarahou (Pomaderris kumeraho).</title>
        <authorList>
            <person name="Summers M.C."/>
            <person name="Nowak V."/>
            <person name="Fairhurst M.J."/>
            <person name="Owen J.G."/>
            <person name="Gerth M.L."/>
            <person name="Patrick W.M."/>
        </authorList>
    </citation>
    <scope>NUCLEOTIDE SEQUENCE [LARGE SCALE GENOMIC DNA]</scope>
    <source>
        <strain evidence="2 3">KF1</strain>
    </source>
</reference>
<accession>A0A7M2J2Z9</accession>
<proteinExistence type="predicted"/>
<name>A0A7M2J2Z9_PSEFL</name>
<evidence type="ECO:0000313" key="2">
    <source>
        <dbReference type="EMBL" id="QOU03304.1"/>
    </source>
</evidence>
<dbReference type="Proteomes" id="UP000593833">
    <property type="component" value="Chromosome"/>
</dbReference>
<organism evidence="2 3">
    <name type="scientific">Pseudomonas fluorescens</name>
    <dbReference type="NCBI Taxonomy" id="294"/>
    <lineage>
        <taxon>Bacteria</taxon>
        <taxon>Pseudomonadati</taxon>
        <taxon>Pseudomonadota</taxon>
        <taxon>Gammaproteobacteria</taxon>
        <taxon>Pseudomonadales</taxon>
        <taxon>Pseudomonadaceae</taxon>
        <taxon>Pseudomonas</taxon>
    </lineage>
</organism>